<keyword evidence="4" id="KW-1185">Reference proteome</keyword>
<name>H0QVF6_9ACTN</name>
<dbReference type="InterPro" id="IPR045970">
    <property type="entry name" value="DUF5926"/>
</dbReference>
<evidence type="ECO:0000259" key="2">
    <source>
        <dbReference type="Pfam" id="PF19348"/>
    </source>
</evidence>
<dbReference type="EMBL" id="BAEH01000015">
    <property type="protein sequence ID" value="GAB16833.1"/>
    <property type="molecule type" value="Genomic_DNA"/>
</dbReference>
<evidence type="ECO:0000256" key="1">
    <source>
        <dbReference type="SAM" id="MobiDB-lite"/>
    </source>
</evidence>
<evidence type="ECO:0000313" key="4">
    <source>
        <dbReference type="Proteomes" id="UP000035034"/>
    </source>
</evidence>
<dbReference type="OrthoDB" id="5512013at2"/>
<reference evidence="3 4" key="1">
    <citation type="submission" date="2011-12" db="EMBL/GenBank/DDBJ databases">
        <title>Whole genome shotgun sequence of Gordonia effusa NBRC 100432.</title>
        <authorList>
            <person name="Yoshida I."/>
            <person name="Takarada H."/>
            <person name="Hosoyama A."/>
            <person name="Tsuchikane K."/>
            <person name="Katsumata H."/>
            <person name="Yamazaki S."/>
            <person name="Fujita N."/>
        </authorList>
    </citation>
    <scope>NUCLEOTIDE SEQUENCE [LARGE SCALE GENOMIC DNA]</scope>
    <source>
        <strain evidence="3 4">NBRC 100432</strain>
    </source>
</reference>
<dbReference type="Pfam" id="PF19348">
    <property type="entry name" value="DUF5926"/>
    <property type="match status" value="1"/>
</dbReference>
<feature type="region of interest" description="Disordered" evidence="1">
    <location>
        <begin position="1"/>
        <end position="22"/>
    </location>
</feature>
<dbReference type="Proteomes" id="UP000035034">
    <property type="component" value="Unassembled WGS sequence"/>
</dbReference>
<proteinExistence type="predicted"/>
<dbReference type="STRING" id="1077974.GOEFS_015_00300"/>
<dbReference type="eggNOG" id="COG3012">
    <property type="taxonomic scope" value="Bacteria"/>
</dbReference>
<feature type="domain" description="DUF5926" evidence="2">
    <location>
        <begin position="38"/>
        <end position="312"/>
    </location>
</feature>
<dbReference type="AlphaFoldDB" id="H0QVF6"/>
<protein>
    <recommendedName>
        <fullName evidence="2">DUF5926 domain-containing protein</fullName>
    </recommendedName>
</protein>
<organism evidence="3 4">
    <name type="scientific">Gordonia effusa NBRC 100432</name>
    <dbReference type="NCBI Taxonomy" id="1077974"/>
    <lineage>
        <taxon>Bacteria</taxon>
        <taxon>Bacillati</taxon>
        <taxon>Actinomycetota</taxon>
        <taxon>Actinomycetes</taxon>
        <taxon>Mycobacteriales</taxon>
        <taxon>Gordoniaceae</taxon>
        <taxon>Gordonia</taxon>
    </lineage>
</organism>
<dbReference type="RefSeq" id="WP_007316171.1">
    <property type="nucleotide sequence ID" value="NZ_BAEH01000015.1"/>
</dbReference>
<comment type="caution">
    <text evidence="3">The sequence shown here is derived from an EMBL/GenBank/DDBJ whole genome shotgun (WGS) entry which is preliminary data.</text>
</comment>
<evidence type="ECO:0000313" key="3">
    <source>
        <dbReference type="EMBL" id="GAB16833.1"/>
    </source>
</evidence>
<accession>H0QVF6</accession>
<gene>
    <name evidence="3" type="ORF">GOEFS_015_00300</name>
</gene>
<sequence length="312" mass="33769">MAKKSKRGSGPRPGSNRAERVAARKARQLSAVALPPRPFAGFVAECDLVALRAFVASATAELDLTSDPTNRVTLATILPGAVPAIVRAIDAASDADGRTVEGLVAMQTTSELDIADAATNLANSIAWAGEAEVGDEYELSDADGVLTDVLKTDEPLKIIVHDDFSWWFAGESAVPPEIAQMLARANETIMPTARLTPRSGVGAPWWVDAGDRAHLRWVRPENEDELMSALARLHAAGQLTLGEGSRFAGSFRTHGLLVPVFDLDNEKHHEEWYDGVNEFDERLVEALANTAELTGEERRSRDGIRGRQITLR</sequence>